<evidence type="ECO:0000313" key="5">
    <source>
        <dbReference type="EMBL" id="UXD21801.1"/>
    </source>
</evidence>
<organism evidence="5 6">
    <name type="scientific">Ignicoccus pacificus DSM 13166</name>
    <dbReference type="NCBI Taxonomy" id="940294"/>
    <lineage>
        <taxon>Archaea</taxon>
        <taxon>Thermoproteota</taxon>
        <taxon>Thermoprotei</taxon>
        <taxon>Desulfurococcales</taxon>
        <taxon>Desulfurococcaceae</taxon>
        <taxon>Ignicoccus</taxon>
    </lineage>
</organism>
<keyword evidence="1" id="KW-0285">Flavoprotein</keyword>
<dbReference type="SUPFAM" id="SSF52218">
    <property type="entry name" value="Flavoproteins"/>
    <property type="match status" value="1"/>
</dbReference>
<protein>
    <submittedName>
        <fullName evidence="5">NADPH-dependent FMN reductase</fullName>
    </submittedName>
</protein>
<evidence type="ECO:0000313" key="6">
    <source>
        <dbReference type="Proteomes" id="UP001063698"/>
    </source>
</evidence>
<dbReference type="InterPro" id="IPR005025">
    <property type="entry name" value="FMN_Rdtase-like_dom"/>
</dbReference>
<name>A0A977KA41_9CREN</name>
<dbReference type="InterPro" id="IPR051796">
    <property type="entry name" value="ISF_SsuE-like"/>
</dbReference>
<dbReference type="KEGG" id="ipc:IPA_08280"/>
<dbReference type="Pfam" id="PF03358">
    <property type="entry name" value="FMN_red"/>
    <property type="match status" value="1"/>
</dbReference>
<dbReference type="AlphaFoldDB" id="A0A977KA41"/>
<dbReference type="PANTHER" id="PTHR43278">
    <property type="entry name" value="NAD(P)H-DEPENDENT FMN-CONTAINING OXIDOREDUCTASE YWQN-RELATED"/>
    <property type="match status" value="1"/>
</dbReference>
<dbReference type="EMBL" id="CP006868">
    <property type="protein sequence ID" value="UXD21801.1"/>
    <property type="molecule type" value="Genomic_DNA"/>
</dbReference>
<dbReference type="PANTHER" id="PTHR43278:SF2">
    <property type="entry name" value="IRON-SULFUR FLAVOPROTEIN"/>
    <property type="match status" value="1"/>
</dbReference>
<evidence type="ECO:0000256" key="1">
    <source>
        <dbReference type="ARBA" id="ARBA00022630"/>
    </source>
</evidence>
<reference evidence="5" key="1">
    <citation type="submission" date="2013-11" db="EMBL/GenBank/DDBJ databases">
        <title>Comparative genomics of Ignicoccus.</title>
        <authorList>
            <person name="Podar M."/>
        </authorList>
    </citation>
    <scope>NUCLEOTIDE SEQUENCE</scope>
    <source>
        <strain evidence="5">DSM 13166</strain>
    </source>
</reference>
<dbReference type="GO" id="GO:0016491">
    <property type="term" value="F:oxidoreductase activity"/>
    <property type="evidence" value="ECO:0007669"/>
    <property type="project" value="InterPro"/>
</dbReference>
<evidence type="ECO:0000256" key="3">
    <source>
        <dbReference type="ARBA" id="ARBA00038292"/>
    </source>
</evidence>
<proteinExistence type="inferred from homology"/>
<gene>
    <name evidence="5" type="ORF">IPA_08280</name>
</gene>
<keyword evidence="6" id="KW-1185">Reference proteome</keyword>
<comment type="similarity">
    <text evidence="3">Belongs to the SsuE family. Isf subfamily.</text>
</comment>
<keyword evidence="2" id="KW-0288">FMN</keyword>
<feature type="domain" description="NADPH-dependent FMN reductase-like" evidence="4">
    <location>
        <begin position="4"/>
        <end position="157"/>
    </location>
</feature>
<accession>A0A977KA41</accession>
<evidence type="ECO:0000259" key="4">
    <source>
        <dbReference type="Pfam" id="PF03358"/>
    </source>
</evidence>
<evidence type="ECO:0000256" key="2">
    <source>
        <dbReference type="ARBA" id="ARBA00022643"/>
    </source>
</evidence>
<sequence>MKSVKVVGLLASPRRYGSSFKGLMLALKAAERFGAETEWYHLYQMDIKPCLGCVSEDIKACKYPCIIKDDMKKIYDALVNSDGFIIATPVYWYSPSGVMKNVIDRLTALENMIHIDGHSWLDGKVGGFIATGNDSGAMFAIAQLMSIMNSMGVVIPPWSMAYTNELGDPLENSAFVTDSLNVGRTVVMMIKAMRGEKVDRWYDPELYDWYEKELKEWLINLVKEEEAKAEKPWKDPNWLNSK</sequence>
<dbReference type="Proteomes" id="UP001063698">
    <property type="component" value="Chromosome"/>
</dbReference>
<dbReference type="InterPro" id="IPR029039">
    <property type="entry name" value="Flavoprotein-like_sf"/>
</dbReference>
<dbReference type="Gene3D" id="3.40.50.360">
    <property type="match status" value="1"/>
</dbReference>